<dbReference type="RefSeq" id="WP_013618575.1">
    <property type="nucleotide sequence ID" value="NC_015164.1"/>
</dbReference>
<dbReference type="HOGENOM" id="CLU_005032_0_0_10"/>
<dbReference type="GO" id="GO:0004386">
    <property type="term" value="F:helicase activity"/>
    <property type="evidence" value="ECO:0007669"/>
    <property type="project" value="InterPro"/>
</dbReference>
<dbReference type="Gene3D" id="3.90.320.10">
    <property type="match status" value="1"/>
</dbReference>
<organism evidence="3 4">
    <name type="scientific">Phocaeicola salanitronis (strain DSM 18170 / JCM 13657 / CCUG 60908 / BL78)</name>
    <name type="common">Bacteroides salanitronis</name>
    <dbReference type="NCBI Taxonomy" id="667015"/>
    <lineage>
        <taxon>Bacteria</taxon>
        <taxon>Pseudomonadati</taxon>
        <taxon>Bacteroidota</taxon>
        <taxon>Bacteroidia</taxon>
        <taxon>Bacteroidales</taxon>
        <taxon>Bacteroidaceae</taxon>
        <taxon>Phocaeicola</taxon>
    </lineage>
</organism>
<accession>F0QZT1</accession>
<dbReference type="EMBL" id="CP002530">
    <property type="protein sequence ID" value="ADY37201.1"/>
    <property type="molecule type" value="Genomic_DNA"/>
</dbReference>
<dbReference type="SUPFAM" id="SSF52540">
    <property type="entry name" value="P-loop containing nucleoside triphosphate hydrolases"/>
    <property type="match status" value="1"/>
</dbReference>
<dbReference type="Pfam" id="PF13087">
    <property type="entry name" value="AAA_12"/>
    <property type="match status" value="1"/>
</dbReference>
<dbReference type="InterPro" id="IPR047187">
    <property type="entry name" value="SF1_C_Upf1"/>
</dbReference>
<proteinExistence type="predicted"/>
<evidence type="ECO:0000259" key="2">
    <source>
        <dbReference type="Pfam" id="PF13087"/>
    </source>
</evidence>
<dbReference type="InterPro" id="IPR027417">
    <property type="entry name" value="P-loop_NTPase"/>
</dbReference>
<dbReference type="eggNOG" id="COG1112">
    <property type="taxonomic scope" value="Bacteria"/>
</dbReference>
<dbReference type="InterPro" id="IPR011604">
    <property type="entry name" value="PDDEXK-like_dom_sf"/>
</dbReference>
<dbReference type="InterPro" id="IPR041679">
    <property type="entry name" value="DNA2/NAM7-like_C"/>
</dbReference>
<evidence type="ECO:0008006" key="5">
    <source>
        <dbReference type="Google" id="ProtNLM"/>
    </source>
</evidence>
<dbReference type="PANTHER" id="PTHR10887:SF495">
    <property type="entry name" value="HELICASE SENATAXIN ISOFORM X1-RELATED"/>
    <property type="match status" value="1"/>
</dbReference>
<feature type="domain" description="DNA2/NAM7 helicase helicase" evidence="1">
    <location>
        <begin position="693"/>
        <end position="767"/>
    </location>
</feature>
<evidence type="ECO:0000313" key="3">
    <source>
        <dbReference type="EMBL" id="ADY37201.1"/>
    </source>
</evidence>
<dbReference type="PANTHER" id="PTHR10887">
    <property type="entry name" value="DNA2/NAM7 HELICASE FAMILY"/>
    <property type="match status" value="1"/>
</dbReference>
<feature type="domain" description="DNA2/NAM7 helicase helicase" evidence="1">
    <location>
        <begin position="800"/>
        <end position="862"/>
    </location>
</feature>
<dbReference type="InterPro" id="IPR041677">
    <property type="entry name" value="DNA2/NAM7_AAA_11"/>
</dbReference>
<dbReference type="STRING" id="667015.Bacsa_2668"/>
<feature type="domain" description="DNA2/NAM7 helicase-like C-terminal" evidence="2">
    <location>
        <begin position="886"/>
        <end position="1098"/>
    </location>
</feature>
<keyword evidence="4" id="KW-1185">Reference proteome</keyword>
<dbReference type="InterPro" id="IPR045055">
    <property type="entry name" value="DNA2/NAM7-like"/>
</dbReference>
<dbReference type="CDD" id="cd18808">
    <property type="entry name" value="SF1_C_Upf1"/>
    <property type="match status" value="1"/>
</dbReference>
<evidence type="ECO:0000259" key="1">
    <source>
        <dbReference type="Pfam" id="PF13086"/>
    </source>
</evidence>
<evidence type="ECO:0000313" key="4">
    <source>
        <dbReference type="Proteomes" id="UP000007486"/>
    </source>
</evidence>
<dbReference type="KEGG" id="bsa:Bacsa_2668"/>
<sequence>MTERIELQAFDLYRQIERIHRRPAASPENLTDKYIRLYKLLEQACYEQTSEMTLSFSNLFSRLDFVCKEKRMTPADRYAIQTMRRNGKKALNGKLTPDMEAYRYDLRALARFVSLAYDAPIPPGLQAEIPDENRPYHEGGQTYVPYVRVVVSSWTDTKIYASSDNEADPFIVIDYLQGGYNHDLGYLRELLKENMQLNLLDARINEHHEYVPKLIVAHPDYLIDISSLAACFREYGHHPLNFFLNKIKPRANTSPILLGNLASQFLDDYINEEADAPVSYAQTLKKFFASSALEFCTCDLAADFHASAQKQMLNIRSFVHDILPRNLADFDRRNTLLEASFVCEKLGLQGRADMLQKDLKILIEQKAGKRDEYNRRHKEDHYVQMMLYQGVLMYNFGRKADDTQTLLLYSKYDDGLMPEHFSETLFRECIRLRNYIVCEEMALGEGGISPLMEEIDTDMLNQKGESGKLWTMYQKPELDRLIAPLKRGTPLERAYFQRFFTFVSKEQILSKTGGNNDSSRGFAGLWHTPTAEKIESGNLLSGLKITGKRQSAPGKGFDLITLRIPRQGDDFLPNFRTGDIVILYPCQDQPDARREILMKGSLAEIRPDRITVQLRNGQQNKDIIGTEADTFALEHDASDVSATNAMRGLYAFLSASNDRKQLLLNQRMPERDPSRKLNGEYGRFDELILKEKQSKDYFLLVGPPGTGKTSCALRYMVEEALTDPQTSLLLLSYTNRAVDEICHMLTESGIAERHPFIRIGNEMACDKRFVPYLMKNSLADCPKLSDIRARIARTRIFTGTTSALNGRLYLFGMKHFQTAIIDEASQILEPDLIGILSAQDATGNAIDKFVLIGDYKQLPAVAQQNEAEARVTDPLLLGIGLTDCRNSLFERLYRQCPPEFRSVLRKQGRMHPAIAEFPNHAFYAQERLEPVPLPHQEETLPYRPVEPKDNLDKLMLQRRMVFIASEAPDDTTRSDKTNPNEARIVAVLLERIHRFAGPEFDAHKTVGVIVPYRNQIAMIRQEVSRLGIPELEAVSIDTVERYQGSQRDVIVYSFTVRDFNQLNFLAANTFREGDYTIDRKLNVAITRARKQLFLTGNPEILGANLTFYKLMEYIRMHNGYVQTSLERFCQGDFEVHDFAPDWDLHSGHYPLSPAFIRAFEQTIGKPFASGTPDESARLRELLAYGRYDFRPTGDTVRRTQLYTYYYMRRSYCAARALYETVGSWLFPAVRNVSGRVVFCDLSYEGGASGLAFADACRRLPHAGIAYLGICPIEEMQDTARRMFQAEGYQAVQALFHARLEDVPASFWHAHATVSELIVFNVSNLTGRIPPAESRHLAWQINRLVQAYPLNRFALLLRDDAGERRNVHAYQAFCAQLSPLLVPLTESMPAEGKFYYTPSPTESVPASETFCYEVRATP</sequence>
<dbReference type="Gene3D" id="3.40.50.300">
    <property type="entry name" value="P-loop containing nucleotide triphosphate hydrolases"/>
    <property type="match status" value="2"/>
</dbReference>
<dbReference type="Pfam" id="PF13086">
    <property type="entry name" value="AAA_11"/>
    <property type="match status" value="2"/>
</dbReference>
<name>F0QZT1_PHOSB</name>
<dbReference type="Proteomes" id="UP000007486">
    <property type="component" value="Chromosome"/>
</dbReference>
<gene>
    <name evidence="3" type="ordered locus">Bacsa_2668</name>
</gene>
<reference evidence="3 4" key="1">
    <citation type="journal article" date="2011" name="Stand. Genomic Sci.">
        <title>Complete genome sequence of Bacteroides salanitronis type strain (BL78).</title>
        <authorList>
            <person name="Gronow S."/>
            <person name="Held B."/>
            <person name="Lucas S."/>
            <person name="Lapidus A."/>
            <person name="Del Rio T.G."/>
            <person name="Nolan M."/>
            <person name="Tice H."/>
            <person name="Deshpande S."/>
            <person name="Cheng J.F."/>
            <person name="Pitluck S."/>
            <person name="Liolios K."/>
            <person name="Pagani I."/>
            <person name="Ivanova N."/>
            <person name="Mavromatis K."/>
            <person name="Pati A."/>
            <person name="Tapia R."/>
            <person name="Han C."/>
            <person name="Goodwin L."/>
            <person name="Chen A."/>
            <person name="Palaniappan K."/>
            <person name="Land M."/>
            <person name="Hauser L."/>
            <person name="Chang Y.J."/>
            <person name="Jeffries C.D."/>
            <person name="Brambilla E.M."/>
            <person name="Rohde M."/>
            <person name="Goker M."/>
            <person name="Detter J.C."/>
            <person name="Woyke T."/>
            <person name="Bristow J."/>
            <person name="Markowitz V."/>
            <person name="Hugenholtz P."/>
            <person name="Kyrpides N.C."/>
            <person name="Klenk H.P."/>
            <person name="Eisen J.A."/>
        </authorList>
    </citation>
    <scope>NUCLEOTIDE SEQUENCE [LARGE SCALE GENOMIC DNA]</scope>
    <source>
        <strain evidence="3 4">DSM 18170</strain>
    </source>
</reference>
<dbReference type="OrthoDB" id="9757917at2"/>
<protein>
    <recommendedName>
        <fullName evidence="5">Helicase ATP-binding domain-containing protein</fullName>
    </recommendedName>
</protein>